<dbReference type="InterPro" id="IPR016181">
    <property type="entry name" value="Acyl_CoA_acyltransferase"/>
</dbReference>
<dbReference type="AlphaFoldDB" id="A0A6J4J1X8"/>
<dbReference type="GO" id="GO:0016747">
    <property type="term" value="F:acyltransferase activity, transferring groups other than amino-acyl groups"/>
    <property type="evidence" value="ECO:0007669"/>
    <property type="project" value="InterPro"/>
</dbReference>
<protein>
    <recommendedName>
        <fullName evidence="1">N-acetyltransferase domain-containing protein</fullName>
    </recommendedName>
</protein>
<proteinExistence type="predicted"/>
<reference evidence="2" key="1">
    <citation type="submission" date="2020-02" db="EMBL/GenBank/DDBJ databases">
        <authorList>
            <person name="Meier V. D."/>
        </authorList>
    </citation>
    <scope>NUCLEOTIDE SEQUENCE</scope>
    <source>
        <strain evidence="2">AVDCRST_MAG42</strain>
    </source>
</reference>
<dbReference type="SUPFAM" id="SSF55729">
    <property type="entry name" value="Acyl-CoA N-acyltransferases (Nat)"/>
    <property type="match status" value="1"/>
</dbReference>
<organism evidence="2">
    <name type="scientific">uncultured Chthoniobacterales bacterium</name>
    <dbReference type="NCBI Taxonomy" id="1836801"/>
    <lineage>
        <taxon>Bacteria</taxon>
        <taxon>Pseudomonadati</taxon>
        <taxon>Verrucomicrobiota</taxon>
        <taxon>Spartobacteria</taxon>
        <taxon>Chthoniobacterales</taxon>
        <taxon>environmental samples</taxon>
    </lineage>
</organism>
<accession>A0A6J4J1X8</accession>
<dbReference type="EMBL" id="CADCTA010000107">
    <property type="protein sequence ID" value="CAA9265624.1"/>
    <property type="molecule type" value="Genomic_DNA"/>
</dbReference>
<name>A0A6J4J1X8_9BACT</name>
<dbReference type="Gene3D" id="3.40.630.30">
    <property type="match status" value="1"/>
</dbReference>
<feature type="domain" description="N-acetyltransferase" evidence="1">
    <location>
        <begin position="23"/>
        <end position="154"/>
    </location>
</feature>
<dbReference type="InterPro" id="IPR000182">
    <property type="entry name" value="GNAT_dom"/>
</dbReference>
<gene>
    <name evidence="2" type="ORF">AVDCRST_MAG42-3166</name>
</gene>
<dbReference type="Pfam" id="PF00583">
    <property type="entry name" value="Acetyltransf_1"/>
    <property type="match status" value="1"/>
</dbReference>
<evidence type="ECO:0000259" key="1">
    <source>
        <dbReference type="PROSITE" id="PS51186"/>
    </source>
</evidence>
<dbReference type="CDD" id="cd04301">
    <property type="entry name" value="NAT_SF"/>
    <property type="match status" value="1"/>
</dbReference>
<dbReference type="PROSITE" id="PS51186">
    <property type="entry name" value="GNAT"/>
    <property type="match status" value="1"/>
</dbReference>
<evidence type="ECO:0000313" key="2">
    <source>
        <dbReference type="EMBL" id="CAA9265624.1"/>
    </source>
</evidence>
<sequence length="154" mass="16534">MDLLVRLYGLPGDTINDAGAAEFTVRRAFAAEKGIVRTWISQHFGEMWASESEAAFARLPISCFVAVADNQVAGFACYDATTRGFFGPIGVAEGQRRRGVGRAMLLATLRDMAGQGYGYAIIGAAGSAAFYRRDLNVVEIPDSVPGFYRGLLKG</sequence>